<dbReference type="InterPro" id="IPR016181">
    <property type="entry name" value="Acyl_CoA_acyltransferase"/>
</dbReference>
<dbReference type="GO" id="GO:1990189">
    <property type="term" value="F:protein N-terminal-serine acetyltransferase activity"/>
    <property type="evidence" value="ECO:0007669"/>
    <property type="project" value="TreeGrafter"/>
</dbReference>
<dbReference type="PANTHER" id="PTHR43441">
    <property type="entry name" value="RIBOSOMAL-PROTEIN-SERINE ACETYLTRANSFERASE"/>
    <property type="match status" value="1"/>
</dbReference>
<organism evidence="3 4">
    <name type="scientific">Cellulomonas oligotrophica</name>
    <dbReference type="NCBI Taxonomy" id="931536"/>
    <lineage>
        <taxon>Bacteria</taxon>
        <taxon>Bacillati</taxon>
        <taxon>Actinomycetota</taxon>
        <taxon>Actinomycetes</taxon>
        <taxon>Micrococcales</taxon>
        <taxon>Cellulomonadaceae</taxon>
        <taxon>Cellulomonas</taxon>
    </lineage>
</organism>
<evidence type="ECO:0000313" key="5">
    <source>
        <dbReference type="Proteomes" id="UP000618382"/>
    </source>
</evidence>
<name>A0A7Y9JZ02_9CELL</name>
<dbReference type="AlphaFoldDB" id="A0A7Y9JZ02"/>
<keyword evidence="3" id="KW-0808">Transferase</keyword>
<dbReference type="EMBL" id="JACCBK010000001">
    <property type="protein sequence ID" value="NYD86254.1"/>
    <property type="molecule type" value="Genomic_DNA"/>
</dbReference>
<dbReference type="PANTHER" id="PTHR43441:SF11">
    <property type="entry name" value="RIBOSOMAL-PROTEIN-SERINE ACETYLTRANSFERASE"/>
    <property type="match status" value="1"/>
</dbReference>
<proteinExistence type="predicted"/>
<sequence>MAPAPAAPRDVVEDLGPVQLARFTPEDVADVHAFASDPLVCAHTTWGPNTPEDTRDFVAQACRPVPGTVLHAVVRADRVIGSASVWTTSAADGCGEMGYVLHRDHWGRGYATLVARALLRIGFDELGLARVAATCAPANAASVRVLEKAGLVREGLLRGDRLVRGARRDSLVLSRLSTDG</sequence>
<dbReference type="InterPro" id="IPR051908">
    <property type="entry name" value="Ribosomal_N-acetyltransferase"/>
</dbReference>
<dbReference type="Proteomes" id="UP000577956">
    <property type="component" value="Unassembled WGS sequence"/>
</dbReference>
<accession>A0A7Y9JZ02</accession>
<comment type="caution">
    <text evidence="3">The sequence shown here is derived from an EMBL/GenBank/DDBJ whole genome shotgun (WGS) entry which is preliminary data.</text>
</comment>
<dbReference type="GO" id="GO:0005737">
    <property type="term" value="C:cytoplasm"/>
    <property type="evidence" value="ECO:0007669"/>
    <property type="project" value="TreeGrafter"/>
</dbReference>
<gene>
    <name evidence="3" type="ORF">BKA21_001803</name>
    <name evidence="2" type="ORF">Col01nite_35790</name>
</gene>
<dbReference type="EMBL" id="BONN01000017">
    <property type="protein sequence ID" value="GIG34420.1"/>
    <property type="molecule type" value="Genomic_DNA"/>
</dbReference>
<dbReference type="Gene3D" id="3.40.630.30">
    <property type="match status" value="1"/>
</dbReference>
<protein>
    <submittedName>
        <fullName evidence="2 3">N-acetyltransferase</fullName>
    </submittedName>
</protein>
<dbReference type="Pfam" id="PF13302">
    <property type="entry name" value="Acetyltransf_3"/>
    <property type="match status" value="1"/>
</dbReference>
<feature type="domain" description="N-acetyltransferase" evidence="1">
    <location>
        <begin position="18"/>
        <end position="174"/>
    </location>
</feature>
<reference evidence="2 5" key="2">
    <citation type="submission" date="2021-01" db="EMBL/GenBank/DDBJ databases">
        <title>Whole genome shotgun sequence of Cellulomonas oligotrophica NBRC 109435.</title>
        <authorList>
            <person name="Komaki H."/>
            <person name="Tamura T."/>
        </authorList>
    </citation>
    <scope>NUCLEOTIDE SEQUENCE [LARGE SCALE GENOMIC DNA]</scope>
    <source>
        <strain evidence="2 5">NBRC 109435</strain>
    </source>
</reference>
<dbReference type="GO" id="GO:0008999">
    <property type="term" value="F:protein-N-terminal-alanine acetyltransferase activity"/>
    <property type="evidence" value="ECO:0007669"/>
    <property type="project" value="TreeGrafter"/>
</dbReference>
<keyword evidence="5" id="KW-1185">Reference proteome</keyword>
<evidence type="ECO:0000313" key="2">
    <source>
        <dbReference type="EMBL" id="GIG34420.1"/>
    </source>
</evidence>
<evidence type="ECO:0000259" key="1">
    <source>
        <dbReference type="PROSITE" id="PS51186"/>
    </source>
</evidence>
<dbReference type="RefSeq" id="WP_170208927.1">
    <property type="nucleotide sequence ID" value="NZ_BAABFI010000001.1"/>
</dbReference>
<dbReference type="PROSITE" id="PS51186">
    <property type="entry name" value="GNAT"/>
    <property type="match status" value="1"/>
</dbReference>
<dbReference type="InterPro" id="IPR000182">
    <property type="entry name" value="GNAT_dom"/>
</dbReference>
<evidence type="ECO:0000313" key="3">
    <source>
        <dbReference type="EMBL" id="NYD86254.1"/>
    </source>
</evidence>
<evidence type="ECO:0000313" key="4">
    <source>
        <dbReference type="Proteomes" id="UP000577956"/>
    </source>
</evidence>
<dbReference type="Proteomes" id="UP000618382">
    <property type="component" value="Unassembled WGS sequence"/>
</dbReference>
<dbReference type="SUPFAM" id="SSF55729">
    <property type="entry name" value="Acyl-CoA N-acyltransferases (Nat)"/>
    <property type="match status" value="1"/>
</dbReference>
<reference evidence="3 4" key="1">
    <citation type="submission" date="2020-07" db="EMBL/GenBank/DDBJ databases">
        <title>Sequencing the genomes of 1000 actinobacteria strains.</title>
        <authorList>
            <person name="Klenk H.-P."/>
        </authorList>
    </citation>
    <scope>NUCLEOTIDE SEQUENCE [LARGE SCALE GENOMIC DNA]</scope>
    <source>
        <strain evidence="3 4">DSM 24482</strain>
    </source>
</reference>